<proteinExistence type="predicted"/>
<feature type="domain" description="N-acetyltransferase" evidence="1">
    <location>
        <begin position="6"/>
        <end position="148"/>
    </location>
</feature>
<dbReference type="RefSeq" id="WP_104409496.1">
    <property type="nucleotide sequence ID" value="NZ_PTIS01000004.1"/>
</dbReference>
<evidence type="ECO:0000259" key="1">
    <source>
        <dbReference type="PROSITE" id="PS51186"/>
    </source>
</evidence>
<dbReference type="OrthoDB" id="9796171at2"/>
<dbReference type="SUPFAM" id="SSF55729">
    <property type="entry name" value="Acyl-CoA N-acyltransferases (Nat)"/>
    <property type="match status" value="1"/>
</dbReference>
<reference evidence="2 3" key="1">
    <citation type="submission" date="2018-02" db="EMBL/GenBank/DDBJ databases">
        <title>Genomic Encyclopedia of Archaeal and Bacterial Type Strains, Phase II (KMG-II): from individual species to whole genera.</title>
        <authorList>
            <person name="Goeker M."/>
        </authorList>
    </citation>
    <scope>NUCLEOTIDE SEQUENCE [LARGE SCALE GENOMIC DNA]</scope>
    <source>
        <strain evidence="2 3">DSM 15099</strain>
    </source>
</reference>
<dbReference type="AlphaFoldDB" id="A0A2S6FYR2"/>
<protein>
    <submittedName>
        <fullName evidence="2">ElaA protein</fullName>
    </submittedName>
</protein>
<gene>
    <name evidence="2" type="ORF">BD821_10414</name>
</gene>
<dbReference type="EMBL" id="PTIS01000004">
    <property type="protein sequence ID" value="PPK48757.1"/>
    <property type="molecule type" value="Genomic_DNA"/>
</dbReference>
<dbReference type="Gene3D" id="3.40.630.30">
    <property type="match status" value="1"/>
</dbReference>
<sequence length="149" mass="17766">MQVFIKEFNELSLDELYDILSLRNEVFIVEQNCAYEDCDGKDKFCYHVYYKEGKEIIAYARILKKGLSYEEVSIGRVIVKKPYRRKRLAFELMKNAIEFIQVFLKEDSIRLSSQVYAKGLYESLGFKEDLEEYLEDNIPHIEMIYNTKI</sequence>
<organism evidence="2 3">
    <name type="scientific">Clostridium algidicarnis DSM 15099</name>
    <dbReference type="NCBI Taxonomy" id="1121295"/>
    <lineage>
        <taxon>Bacteria</taxon>
        <taxon>Bacillati</taxon>
        <taxon>Bacillota</taxon>
        <taxon>Clostridia</taxon>
        <taxon>Eubacteriales</taxon>
        <taxon>Clostridiaceae</taxon>
        <taxon>Clostridium</taxon>
    </lineage>
</organism>
<dbReference type="PROSITE" id="PS51186">
    <property type="entry name" value="GNAT"/>
    <property type="match status" value="1"/>
</dbReference>
<comment type="caution">
    <text evidence="2">The sequence shown here is derived from an EMBL/GenBank/DDBJ whole genome shotgun (WGS) entry which is preliminary data.</text>
</comment>
<name>A0A2S6FYR2_9CLOT</name>
<dbReference type="GO" id="GO:0016747">
    <property type="term" value="F:acyltransferase activity, transferring groups other than amino-acyl groups"/>
    <property type="evidence" value="ECO:0007669"/>
    <property type="project" value="InterPro"/>
</dbReference>
<dbReference type="Proteomes" id="UP000239863">
    <property type="component" value="Unassembled WGS sequence"/>
</dbReference>
<accession>A0A2S6FYR2</accession>
<dbReference type="InterPro" id="IPR016181">
    <property type="entry name" value="Acyl_CoA_acyltransferase"/>
</dbReference>
<dbReference type="Pfam" id="PF13673">
    <property type="entry name" value="Acetyltransf_10"/>
    <property type="match status" value="1"/>
</dbReference>
<dbReference type="InterPro" id="IPR000182">
    <property type="entry name" value="GNAT_dom"/>
</dbReference>
<dbReference type="CDD" id="cd04301">
    <property type="entry name" value="NAT_SF"/>
    <property type="match status" value="1"/>
</dbReference>
<evidence type="ECO:0000313" key="3">
    <source>
        <dbReference type="Proteomes" id="UP000239863"/>
    </source>
</evidence>
<evidence type="ECO:0000313" key="2">
    <source>
        <dbReference type="EMBL" id="PPK48757.1"/>
    </source>
</evidence>
<dbReference type="STRING" id="37659.GCA_000703125_00887"/>